<dbReference type="CDD" id="cd01285">
    <property type="entry name" value="nucleoside_deaminase"/>
    <property type="match status" value="1"/>
</dbReference>
<dbReference type="NCBIfam" id="NF008113">
    <property type="entry name" value="PRK10860.1"/>
    <property type="match status" value="1"/>
</dbReference>
<dbReference type="GO" id="GO:0052717">
    <property type="term" value="F:tRNA-specific adenosine-34 deaminase activity"/>
    <property type="evidence" value="ECO:0007669"/>
    <property type="project" value="UniProtKB-UniRule"/>
</dbReference>
<comment type="function">
    <text evidence="8">Catalyzes the deamination of adenosine to inosine at the wobble position 34 of tRNA(Arg2).</text>
</comment>
<evidence type="ECO:0000256" key="1">
    <source>
        <dbReference type="ARBA" id="ARBA00010669"/>
    </source>
</evidence>
<keyword evidence="5 8" id="KW-0378">Hydrolase</keyword>
<comment type="subunit">
    <text evidence="2 8">Homodimer.</text>
</comment>
<dbReference type="InterPro" id="IPR016193">
    <property type="entry name" value="Cytidine_deaminase-like"/>
</dbReference>
<dbReference type="AlphaFoldDB" id="A0A2K2F8Z4"/>
<keyword evidence="3 8" id="KW-0819">tRNA processing</keyword>
<comment type="catalytic activity">
    <reaction evidence="7 8">
        <text>adenosine(34) in tRNA + H2O + H(+) = inosine(34) in tRNA + NH4(+)</text>
        <dbReference type="Rhea" id="RHEA:43168"/>
        <dbReference type="Rhea" id="RHEA-COMP:10373"/>
        <dbReference type="Rhea" id="RHEA-COMP:10374"/>
        <dbReference type="ChEBI" id="CHEBI:15377"/>
        <dbReference type="ChEBI" id="CHEBI:15378"/>
        <dbReference type="ChEBI" id="CHEBI:28938"/>
        <dbReference type="ChEBI" id="CHEBI:74411"/>
        <dbReference type="ChEBI" id="CHEBI:82852"/>
        <dbReference type="EC" id="3.5.4.33"/>
    </reaction>
</comment>
<dbReference type="InterPro" id="IPR002125">
    <property type="entry name" value="CMP_dCMP_dom"/>
</dbReference>
<dbReference type="PANTHER" id="PTHR11079">
    <property type="entry name" value="CYTOSINE DEAMINASE FAMILY MEMBER"/>
    <property type="match status" value="1"/>
</dbReference>
<feature type="active site" description="Proton donor" evidence="8">
    <location>
        <position position="73"/>
    </location>
</feature>
<evidence type="ECO:0000256" key="2">
    <source>
        <dbReference type="ARBA" id="ARBA00011738"/>
    </source>
</evidence>
<name>A0A2K2F8Z4_9CLOT</name>
<dbReference type="OrthoDB" id="9802676at2"/>
<feature type="binding site" evidence="8">
    <location>
        <position position="101"/>
    </location>
    <ligand>
        <name>Zn(2+)</name>
        <dbReference type="ChEBI" id="CHEBI:29105"/>
        <note>catalytic</note>
    </ligand>
</feature>
<feature type="binding site" evidence="8">
    <location>
        <position position="104"/>
    </location>
    <ligand>
        <name>Zn(2+)</name>
        <dbReference type="ChEBI" id="CHEBI:29105"/>
        <note>catalytic</note>
    </ligand>
</feature>
<feature type="domain" description="CMP/dCMP-type deaminase" evidence="9">
    <location>
        <begin position="20"/>
        <end position="131"/>
    </location>
</feature>
<protein>
    <recommendedName>
        <fullName evidence="8">tRNA-specific adenosine deaminase</fullName>
        <ecNumber evidence="8">3.5.4.33</ecNumber>
    </recommendedName>
</protein>
<dbReference type="Proteomes" id="UP000236151">
    <property type="component" value="Unassembled WGS sequence"/>
</dbReference>
<evidence type="ECO:0000313" key="10">
    <source>
        <dbReference type="EMBL" id="PNT95253.1"/>
    </source>
</evidence>
<comment type="cofactor">
    <cofactor evidence="8">
        <name>Zn(2+)</name>
        <dbReference type="ChEBI" id="CHEBI:29105"/>
    </cofactor>
    <text evidence="8">Binds 1 zinc ion per subunit.</text>
</comment>
<dbReference type="GO" id="GO:0002100">
    <property type="term" value="P:tRNA wobble adenosine to inosine editing"/>
    <property type="evidence" value="ECO:0007669"/>
    <property type="project" value="UniProtKB-UniRule"/>
</dbReference>
<dbReference type="PANTHER" id="PTHR11079:SF202">
    <property type="entry name" value="TRNA-SPECIFIC ADENOSINE DEAMINASE"/>
    <property type="match status" value="1"/>
</dbReference>
<gene>
    <name evidence="8" type="primary">tadA</name>
    <name evidence="10" type="ORF">CDQ84_17405</name>
</gene>
<keyword evidence="11" id="KW-1185">Reference proteome</keyword>
<dbReference type="KEGG" id="cthd:CDO33_00070"/>
<dbReference type="FunFam" id="3.40.140.10:FF:000005">
    <property type="entry name" value="tRNA-specific adenosine deaminase"/>
    <property type="match status" value="1"/>
</dbReference>
<reference evidence="10 11" key="1">
    <citation type="submission" date="2017-06" db="EMBL/GenBank/DDBJ databases">
        <title>Investigating the central metabolism of Clostridium thermosuccinogenes.</title>
        <authorList>
            <person name="Koendjbiharie J.G."/>
            <person name="van Kranenburg R."/>
        </authorList>
    </citation>
    <scope>NUCLEOTIDE SEQUENCE [LARGE SCALE GENOMIC DNA]</scope>
    <source>
        <strain evidence="10 11">DSM 5806</strain>
    </source>
</reference>
<evidence type="ECO:0000256" key="5">
    <source>
        <dbReference type="ARBA" id="ARBA00022801"/>
    </source>
</evidence>
<accession>A0A2K2F8Z4</accession>
<dbReference type="Pfam" id="PF14437">
    <property type="entry name" value="MafB19-deam"/>
    <property type="match status" value="1"/>
</dbReference>
<dbReference type="EMBL" id="NIOJ01000071">
    <property type="protein sequence ID" value="PNT95253.1"/>
    <property type="molecule type" value="Genomic_DNA"/>
</dbReference>
<keyword evidence="6 8" id="KW-0862">Zinc</keyword>
<evidence type="ECO:0000256" key="8">
    <source>
        <dbReference type="HAMAP-Rule" id="MF_00972"/>
    </source>
</evidence>
<dbReference type="Gene3D" id="3.40.140.10">
    <property type="entry name" value="Cytidine Deaminase, domain 2"/>
    <property type="match status" value="1"/>
</dbReference>
<dbReference type="InterPro" id="IPR028883">
    <property type="entry name" value="tRNA_aden_deaminase"/>
</dbReference>
<dbReference type="PROSITE" id="PS51747">
    <property type="entry name" value="CYT_DCMP_DEAMINASES_2"/>
    <property type="match status" value="1"/>
</dbReference>
<keyword evidence="4 8" id="KW-0479">Metal-binding</keyword>
<organism evidence="10 11">
    <name type="scientific">Clostridium thermosuccinogenes</name>
    <dbReference type="NCBI Taxonomy" id="84032"/>
    <lineage>
        <taxon>Bacteria</taxon>
        <taxon>Bacillati</taxon>
        <taxon>Bacillota</taxon>
        <taxon>Clostridia</taxon>
        <taxon>Eubacteriales</taxon>
        <taxon>Clostridiaceae</taxon>
        <taxon>Clostridium</taxon>
    </lineage>
</organism>
<evidence type="ECO:0000313" key="11">
    <source>
        <dbReference type="Proteomes" id="UP000236151"/>
    </source>
</evidence>
<feature type="binding site" evidence="8">
    <location>
        <position position="71"/>
    </location>
    <ligand>
        <name>Zn(2+)</name>
        <dbReference type="ChEBI" id="CHEBI:29105"/>
        <note>catalytic</note>
    </ligand>
</feature>
<dbReference type="GO" id="GO:0008270">
    <property type="term" value="F:zinc ion binding"/>
    <property type="evidence" value="ECO:0007669"/>
    <property type="project" value="UniProtKB-UniRule"/>
</dbReference>
<proteinExistence type="inferred from homology"/>
<comment type="similarity">
    <text evidence="1">Belongs to the cytidine and deoxycytidylate deaminase family. ADAT2 subfamily.</text>
</comment>
<sequence length="172" mass="19301">MEVVRSLKPADTSLSKKEGPTHEWFMKQALKEAKKAYDKDETPVGAVIVKGDKIIARGHNLKELKQDPTMHAEISALQKASKKLGTWRLNDCDMYVTLEPCTMCAGAILHARINRLFIGAPDPKAGAVGSVINVLEVEQFNHRVEVMQGVLEDECSDILKRFFRELRARKSK</sequence>
<dbReference type="HAMAP" id="MF_00972">
    <property type="entry name" value="tRNA_aden_deaminase"/>
    <property type="match status" value="1"/>
</dbReference>
<evidence type="ECO:0000259" key="9">
    <source>
        <dbReference type="PROSITE" id="PS51747"/>
    </source>
</evidence>
<evidence type="ECO:0000256" key="3">
    <source>
        <dbReference type="ARBA" id="ARBA00022694"/>
    </source>
</evidence>
<evidence type="ECO:0000256" key="6">
    <source>
        <dbReference type="ARBA" id="ARBA00022833"/>
    </source>
</evidence>
<dbReference type="PROSITE" id="PS00903">
    <property type="entry name" value="CYT_DCMP_DEAMINASES_1"/>
    <property type="match status" value="1"/>
</dbReference>
<comment type="caution">
    <text evidence="10">The sequence shown here is derived from an EMBL/GenBank/DDBJ whole genome shotgun (WGS) entry which is preliminary data.</text>
</comment>
<dbReference type="InterPro" id="IPR016192">
    <property type="entry name" value="APOBEC/CMP_deaminase_Zn-bd"/>
</dbReference>
<evidence type="ECO:0000256" key="4">
    <source>
        <dbReference type="ARBA" id="ARBA00022723"/>
    </source>
</evidence>
<evidence type="ECO:0000256" key="7">
    <source>
        <dbReference type="ARBA" id="ARBA00048045"/>
    </source>
</evidence>
<dbReference type="InterPro" id="IPR058535">
    <property type="entry name" value="MafB19-deam"/>
</dbReference>
<dbReference type="EC" id="3.5.4.33" evidence="8"/>
<dbReference type="SUPFAM" id="SSF53927">
    <property type="entry name" value="Cytidine deaminase-like"/>
    <property type="match status" value="1"/>
</dbReference>